<dbReference type="PRINTS" id="PR01490">
    <property type="entry name" value="RTXTOXIND"/>
</dbReference>
<evidence type="ECO:0000256" key="2">
    <source>
        <dbReference type="ARBA" id="ARBA00009477"/>
    </source>
</evidence>
<organism evidence="12 13">
    <name type="scientific">Victivallis lenta</name>
    <dbReference type="NCBI Taxonomy" id="2606640"/>
    <lineage>
        <taxon>Bacteria</taxon>
        <taxon>Pseudomonadati</taxon>
        <taxon>Lentisphaerota</taxon>
        <taxon>Lentisphaeria</taxon>
        <taxon>Victivallales</taxon>
        <taxon>Victivallaceae</taxon>
        <taxon>Victivallis</taxon>
    </lineage>
</organism>
<comment type="similarity">
    <text evidence="2">Belongs to the membrane fusion protein (MFP) (TC 8.A.1) family.</text>
</comment>
<comment type="caution">
    <text evidence="12">The sequence shown here is derived from an EMBL/GenBank/DDBJ whole genome shotgun (WGS) entry which is preliminary data.</text>
</comment>
<feature type="coiled-coil region" evidence="9">
    <location>
        <begin position="180"/>
        <end position="207"/>
    </location>
</feature>
<keyword evidence="7" id="KW-1133">Transmembrane helix</keyword>
<keyword evidence="9" id="KW-0175">Coiled coil</keyword>
<evidence type="ECO:0000259" key="10">
    <source>
        <dbReference type="Pfam" id="PF25994"/>
    </source>
</evidence>
<reference evidence="12 13" key="1">
    <citation type="submission" date="2019-08" db="EMBL/GenBank/DDBJ databases">
        <title>In-depth cultivation of the pig gut microbiome towards novel bacterial diversity and tailored functional studies.</title>
        <authorList>
            <person name="Wylensek D."/>
            <person name="Hitch T.C.A."/>
            <person name="Clavel T."/>
        </authorList>
    </citation>
    <scope>NUCLEOTIDE SEQUENCE [LARGE SCALE GENOMIC DNA]</scope>
    <source>
        <strain evidence="12 13">BBE-744-WT-12</strain>
    </source>
</reference>
<evidence type="ECO:0000313" key="12">
    <source>
        <dbReference type="EMBL" id="MST99163.1"/>
    </source>
</evidence>
<keyword evidence="8" id="KW-0472">Membrane</keyword>
<dbReference type="Gene3D" id="2.40.30.170">
    <property type="match status" value="1"/>
</dbReference>
<keyword evidence="4" id="KW-1003">Cell membrane</keyword>
<evidence type="ECO:0000256" key="9">
    <source>
        <dbReference type="SAM" id="Coils"/>
    </source>
</evidence>
<dbReference type="PROSITE" id="PS00543">
    <property type="entry name" value="HLYD_FAMILY"/>
    <property type="match status" value="1"/>
</dbReference>
<feature type="domain" description="AprE-like long alpha-helical hairpin" evidence="10">
    <location>
        <begin position="121"/>
        <end position="299"/>
    </location>
</feature>
<dbReference type="PANTHER" id="PTHR30386">
    <property type="entry name" value="MEMBRANE FUSION SUBUNIT OF EMRAB-TOLC MULTIDRUG EFFLUX PUMP"/>
    <property type="match status" value="1"/>
</dbReference>
<feature type="domain" description="AprE-like beta-barrel" evidence="11">
    <location>
        <begin position="345"/>
        <end position="451"/>
    </location>
</feature>
<dbReference type="InterPro" id="IPR010129">
    <property type="entry name" value="T1SS_HlyD"/>
</dbReference>
<dbReference type="GO" id="GO:0009306">
    <property type="term" value="P:protein secretion"/>
    <property type="evidence" value="ECO:0007669"/>
    <property type="project" value="InterPro"/>
</dbReference>
<evidence type="ECO:0000256" key="5">
    <source>
        <dbReference type="ARBA" id="ARBA00022519"/>
    </source>
</evidence>
<name>A0A844G7N1_9BACT</name>
<dbReference type="EMBL" id="VUNS01000030">
    <property type="protein sequence ID" value="MST99163.1"/>
    <property type="molecule type" value="Genomic_DNA"/>
</dbReference>
<evidence type="ECO:0000313" key="13">
    <source>
        <dbReference type="Proteomes" id="UP000435649"/>
    </source>
</evidence>
<keyword evidence="5" id="KW-0997">Cell inner membrane</keyword>
<accession>A0A844G7N1</accession>
<keyword evidence="3" id="KW-0813">Transport</keyword>
<protein>
    <submittedName>
        <fullName evidence="12">HlyD family type I secretion periplasmic adaptor subunit</fullName>
    </submittedName>
</protein>
<evidence type="ECO:0000256" key="1">
    <source>
        <dbReference type="ARBA" id="ARBA00004377"/>
    </source>
</evidence>
<evidence type="ECO:0000256" key="6">
    <source>
        <dbReference type="ARBA" id="ARBA00022692"/>
    </source>
</evidence>
<evidence type="ECO:0000256" key="8">
    <source>
        <dbReference type="ARBA" id="ARBA00023136"/>
    </source>
</evidence>
<evidence type="ECO:0000259" key="11">
    <source>
        <dbReference type="Pfam" id="PF26002"/>
    </source>
</evidence>
<dbReference type="Gene3D" id="2.40.50.100">
    <property type="match status" value="1"/>
</dbReference>
<keyword evidence="6" id="KW-0812">Transmembrane</keyword>
<evidence type="ECO:0000256" key="4">
    <source>
        <dbReference type="ARBA" id="ARBA00022475"/>
    </source>
</evidence>
<sequence>MRNSGVSRWGPKMMKFNTKPKTLREAEEFQPDAIMLEAQRPPFPMHVVWFLVVALLFLMIVWASLAKVDKIVAADGQLTTVRPTITMKPYERTVIKTVNIRPGQRVKKGQVLFTFDPTLTESDYAKLLEQRQSLNAHKLRLEAELVGYDKPFVLPENPDQDMKNQLGIFEARKLYYREKIRSYDENLIRYEKTLKALQESLTRYEGRKNAIGKIEKMMSDLQKKNIVSLKDLLQTQVSFLEMAIQIDQQNVQIVENRQQIQTILAEKNAFIKDWYRQIMEEHVSVKRELISVNKDIPKAAMLDRQSELRSPCDAVVHELAPFQEGSAVQEAEALVTLIPLNVPLEAEVDIPAKDIGWVKLGDKARIKLDAFPFQQCGTLDGEVIYISQDAFHKGVQSTEQMEETDAGGKPSKASMGATYQARLKISGELKGRGKDAPLLAGMRLKAEIKVGKRTVINYLLNPFVKALSEGIREP</sequence>
<dbReference type="Proteomes" id="UP000435649">
    <property type="component" value="Unassembled WGS sequence"/>
</dbReference>
<gene>
    <name evidence="12" type="ORF">FYJ85_19215</name>
</gene>
<dbReference type="Pfam" id="PF26002">
    <property type="entry name" value="Beta-barrel_AprE"/>
    <property type="match status" value="1"/>
</dbReference>
<dbReference type="NCBIfam" id="TIGR01843">
    <property type="entry name" value="type_I_hlyD"/>
    <property type="match status" value="1"/>
</dbReference>
<dbReference type="InterPro" id="IPR058982">
    <property type="entry name" value="Beta-barrel_AprE"/>
</dbReference>
<keyword evidence="13" id="KW-1185">Reference proteome</keyword>
<dbReference type="InterPro" id="IPR006144">
    <property type="entry name" value="Secretion_HlyD_CS"/>
</dbReference>
<evidence type="ECO:0000256" key="3">
    <source>
        <dbReference type="ARBA" id="ARBA00022448"/>
    </source>
</evidence>
<evidence type="ECO:0000256" key="7">
    <source>
        <dbReference type="ARBA" id="ARBA00022989"/>
    </source>
</evidence>
<comment type="subcellular location">
    <subcellularLocation>
        <location evidence="1">Cell inner membrane</location>
        <topology evidence="1">Single-pass membrane protein</topology>
    </subcellularLocation>
</comment>
<proteinExistence type="inferred from homology"/>
<dbReference type="InterPro" id="IPR058781">
    <property type="entry name" value="HH_AprE-like"/>
</dbReference>
<dbReference type="Pfam" id="PF25994">
    <property type="entry name" value="HH_AprE"/>
    <property type="match status" value="1"/>
</dbReference>
<dbReference type="PANTHER" id="PTHR30386:SF26">
    <property type="entry name" value="TRANSPORT PROTEIN COMB"/>
    <property type="match status" value="1"/>
</dbReference>
<dbReference type="GO" id="GO:0005886">
    <property type="term" value="C:plasma membrane"/>
    <property type="evidence" value="ECO:0007669"/>
    <property type="project" value="UniProtKB-SubCell"/>
</dbReference>
<dbReference type="AlphaFoldDB" id="A0A844G7N1"/>
<dbReference type="InterPro" id="IPR050739">
    <property type="entry name" value="MFP"/>
</dbReference>